<dbReference type="VEuPathDB" id="FungiDB:BCV72DRAFT_328220"/>
<organism evidence="2">
    <name type="scientific">Rhizopus microsporus var. microsporus</name>
    <dbReference type="NCBI Taxonomy" id="86635"/>
    <lineage>
        <taxon>Eukaryota</taxon>
        <taxon>Fungi</taxon>
        <taxon>Fungi incertae sedis</taxon>
        <taxon>Mucoromycota</taxon>
        <taxon>Mucoromycotina</taxon>
        <taxon>Mucoromycetes</taxon>
        <taxon>Mucorales</taxon>
        <taxon>Mucorineae</taxon>
        <taxon>Rhizopodaceae</taxon>
        <taxon>Rhizopus</taxon>
    </lineage>
</organism>
<accession>A0A1X0R3Z5</accession>
<gene>
    <name evidence="2" type="ORF">BCV72DRAFT_328220</name>
</gene>
<dbReference type="AlphaFoldDB" id="A0A1X0R3Z5"/>
<dbReference type="Proteomes" id="UP000242414">
    <property type="component" value="Unassembled WGS sequence"/>
</dbReference>
<name>A0A1X0R3Z5_RHIZD</name>
<evidence type="ECO:0000256" key="1">
    <source>
        <dbReference type="SAM" id="MobiDB-lite"/>
    </source>
</evidence>
<dbReference type="EMBL" id="KV921918">
    <property type="protein sequence ID" value="ORE06696.1"/>
    <property type="molecule type" value="Genomic_DNA"/>
</dbReference>
<protein>
    <submittedName>
        <fullName evidence="2">Uncharacterized protein</fullName>
    </submittedName>
</protein>
<dbReference type="OrthoDB" id="2286148at2759"/>
<feature type="compositionally biased region" description="Polar residues" evidence="1">
    <location>
        <begin position="51"/>
        <end position="65"/>
    </location>
</feature>
<sequence>MDDKEVYLDQLYSFETRRQYDWVPSAEIQPFLNWTNRESTYPPIQGLNYRPPSTVSDAYNHMSQGQKREDKMLKHHQYVLSAAFRPLDLLAHEISLETNNPNIQR</sequence>
<proteinExistence type="predicted"/>
<feature type="region of interest" description="Disordered" evidence="1">
    <location>
        <begin position="42"/>
        <end position="67"/>
    </location>
</feature>
<evidence type="ECO:0000313" key="2">
    <source>
        <dbReference type="EMBL" id="ORE06696.1"/>
    </source>
</evidence>
<reference evidence="2" key="1">
    <citation type="journal article" date="2016" name="Proc. Natl. Acad. Sci. U.S.A.">
        <title>Lipid metabolic changes in an early divergent fungus govern the establishment of a mutualistic symbiosis with endobacteria.</title>
        <authorList>
            <person name="Lastovetsky O.A."/>
            <person name="Gaspar M.L."/>
            <person name="Mondo S.J."/>
            <person name="LaButti K.M."/>
            <person name="Sandor L."/>
            <person name="Grigoriev I.V."/>
            <person name="Henry S.A."/>
            <person name="Pawlowska T.E."/>
        </authorList>
    </citation>
    <scope>NUCLEOTIDE SEQUENCE [LARGE SCALE GENOMIC DNA]</scope>
    <source>
        <strain evidence="2">ATCC 52814</strain>
    </source>
</reference>